<reference evidence="2 3" key="1">
    <citation type="journal article" date="2018" name="Sci. Rep.">
        <title>Genomic signatures of local adaptation to the degree of environmental predictability in rotifers.</title>
        <authorList>
            <person name="Franch-Gras L."/>
            <person name="Hahn C."/>
            <person name="Garcia-Roger E.M."/>
            <person name="Carmona M.J."/>
            <person name="Serra M."/>
            <person name="Gomez A."/>
        </authorList>
    </citation>
    <scope>NUCLEOTIDE SEQUENCE [LARGE SCALE GENOMIC DNA]</scope>
    <source>
        <strain evidence="2">HYR1</strain>
    </source>
</reference>
<protein>
    <submittedName>
        <fullName evidence="2">Uncharacterized protein</fullName>
    </submittedName>
</protein>
<evidence type="ECO:0000313" key="3">
    <source>
        <dbReference type="Proteomes" id="UP000276133"/>
    </source>
</evidence>
<keyword evidence="1" id="KW-0472">Membrane</keyword>
<keyword evidence="1" id="KW-0812">Transmembrane</keyword>
<dbReference type="Proteomes" id="UP000276133">
    <property type="component" value="Unassembled WGS sequence"/>
</dbReference>
<dbReference type="EMBL" id="REGN01004099">
    <property type="protein sequence ID" value="RNA19112.1"/>
    <property type="molecule type" value="Genomic_DNA"/>
</dbReference>
<keyword evidence="3" id="KW-1185">Reference proteome</keyword>
<sequence>MKRLLISYSLENDFNNFLESIGSYWILDFLYIYLFTPTTIAGFLLNINSLKILHYKKFKATLYHYLKVYTFNSAMINFLSISSCIALLDLAIAFEQITLFKKQFKIFKIHAYWISAIMFLVVFVFHIPYVVLYRKSIADINFNNRTHSVIYVDKTEFSSSVLGIVYSTFEFLVRDVLSIRKLSRYGNSVLRRNSIYYVSFKRRLNRSDRRLTQMIVFKCFLSIIEHILLLLLWYSHNRKPDFVANCSIFRLSFIFFTIRRKFCIKFLSAFDSMTKIVMFAFERIRAFKNPRAIMSKFLLKNVKIFYQIDINP</sequence>
<name>A0A3M7R682_BRAPC</name>
<comment type="caution">
    <text evidence="2">The sequence shown here is derived from an EMBL/GenBank/DDBJ whole genome shotgun (WGS) entry which is preliminary data.</text>
</comment>
<gene>
    <name evidence="2" type="ORF">BpHYR1_006370</name>
</gene>
<keyword evidence="1" id="KW-1133">Transmembrane helix</keyword>
<proteinExistence type="predicted"/>
<feature type="transmembrane region" description="Helical" evidence="1">
    <location>
        <begin position="68"/>
        <end position="92"/>
    </location>
</feature>
<evidence type="ECO:0000313" key="2">
    <source>
        <dbReference type="EMBL" id="RNA19112.1"/>
    </source>
</evidence>
<organism evidence="2 3">
    <name type="scientific">Brachionus plicatilis</name>
    <name type="common">Marine rotifer</name>
    <name type="synonym">Brachionus muelleri</name>
    <dbReference type="NCBI Taxonomy" id="10195"/>
    <lineage>
        <taxon>Eukaryota</taxon>
        <taxon>Metazoa</taxon>
        <taxon>Spiralia</taxon>
        <taxon>Gnathifera</taxon>
        <taxon>Rotifera</taxon>
        <taxon>Eurotatoria</taxon>
        <taxon>Monogononta</taxon>
        <taxon>Pseudotrocha</taxon>
        <taxon>Ploima</taxon>
        <taxon>Brachionidae</taxon>
        <taxon>Brachionus</taxon>
    </lineage>
</organism>
<feature type="transmembrane region" description="Helical" evidence="1">
    <location>
        <begin position="24"/>
        <end position="47"/>
    </location>
</feature>
<feature type="transmembrane region" description="Helical" evidence="1">
    <location>
        <begin position="112"/>
        <end position="132"/>
    </location>
</feature>
<dbReference type="AlphaFoldDB" id="A0A3M7R682"/>
<evidence type="ECO:0000256" key="1">
    <source>
        <dbReference type="SAM" id="Phobius"/>
    </source>
</evidence>
<accession>A0A3M7R682</accession>
<feature type="transmembrane region" description="Helical" evidence="1">
    <location>
        <begin position="215"/>
        <end position="236"/>
    </location>
</feature>